<dbReference type="PANTHER" id="PTHR10342:SF273">
    <property type="entry name" value="RE14504P"/>
    <property type="match status" value="1"/>
</dbReference>
<reference evidence="8" key="1">
    <citation type="submission" date="2021-03" db="EMBL/GenBank/DDBJ databases">
        <authorList>
            <person name="Bekaert M."/>
        </authorList>
    </citation>
    <scope>NUCLEOTIDE SEQUENCE</scope>
</reference>
<evidence type="ECO:0000256" key="2">
    <source>
        <dbReference type="ARBA" id="ARBA00008779"/>
    </source>
</evidence>
<accession>A0A8S3VGZ1</accession>
<evidence type="ECO:0000256" key="6">
    <source>
        <dbReference type="ARBA" id="ARBA00023180"/>
    </source>
</evidence>
<protein>
    <recommendedName>
        <fullName evidence="7">Sulfatase N-terminal domain-containing protein</fullName>
    </recommendedName>
</protein>
<evidence type="ECO:0000256" key="5">
    <source>
        <dbReference type="ARBA" id="ARBA00022837"/>
    </source>
</evidence>
<evidence type="ECO:0000313" key="9">
    <source>
        <dbReference type="Proteomes" id="UP000683360"/>
    </source>
</evidence>
<dbReference type="Gene3D" id="3.30.1120.10">
    <property type="match status" value="1"/>
</dbReference>
<dbReference type="Proteomes" id="UP000683360">
    <property type="component" value="Unassembled WGS sequence"/>
</dbReference>
<dbReference type="EMBL" id="CAJPWZ010003305">
    <property type="protein sequence ID" value="CAG2256455.1"/>
    <property type="molecule type" value="Genomic_DNA"/>
</dbReference>
<comment type="caution">
    <text evidence="8">The sequence shown here is derived from an EMBL/GenBank/DDBJ whole genome shotgun (WGS) entry which is preliminary data.</text>
</comment>
<comment type="similarity">
    <text evidence="2">Belongs to the sulfatase family.</text>
</comment>
<keyword evidence="3" id="KW-0479">Metal-binding</keyword>
<sequence>MCILQWLVVENHQPKFLPTNITILPELLKKSGYTTHIAGKWHLGHCNEDVIPTKRGFDSFLGILKGGGDYYSRSFGGNYDFWRNEDIYFPPDGSYSTDLFTDRAVEIIENNDGKTSPLFLQISYTTPHFPLQNGGDLDFGSSNLPLRGDKGDLWEGGTKSVGLVYSPKYLGQSGCIHHGMIHAVDWFSTILDIARYQQEKPDHLDSVSQWKHLKECSGSARSEFVYNIDDDIAKSAALRVDNYKIIVGDPRVYNFNASTFVSSPIDPNNTEVRLFDLQDDPSETKNLASENPLKVKTMLRKLDEYRKNSLPAVNPDYLPKNITHPNGILRLDWC</sequence>
<proteinExistence type="inferred from homology"/>
<gene>
    <name evidence="8" type="ORF">MEDL_67784</name>
</gene>
<comment type="cofactor">
    <cofactor evidence="1">
        <name>Ca(2+)</name>
        <dbReference type="ChEBI" id="CHEBI:29108"/>
    </cofactor>
</comment>
<name>A0A8S3VGZ1_MYTED</name>
<dbReference type="AlphaFoldDB" id="A0A8S3VGZ1"/>
<dbReference type="PANTHER" id="PTHR10342">
    <property type="entry name" value="ARYLSULFATASE"/>
    <property type="match status" value="1"/>
</dbReference>
<evidence type="ECO:0000256" key="1">
    <source>
        <dbReference type="ARBA" id="ARBA00001913"/>
    </source>
</evidence>
<feature type="domain" description="Sulfatase N-terminal" evidence="7">
    <location>
        <begin position="12"/>
        <end position="132"/>
    </location>
</feature>
<dbReference type="InterPro" id="IPR047115">
    <property type="entry name" value="ARSB"/>
</dbReference>
<evidence type="ECO:0000313" key="8">
    <source>
        <dbReference type="EMBL" id="CAG2256455.1"/>
    </source>
</evidence>
<keyword evidence="6" id="KW-0325">Glycoprotein</keyword>
<organism evidence="8 9">
    <name type="scientific">Mytilus edulis</name>
    <name type="common">Blue mussel</name>
    <dbReference type="NCBI Taxonomy" id="6550"/>
    <lineage>
        <taxon>Eukaryota</taxon>
        <taxon>Metazoa</taxon>
        <taxon>Spiralia</taxon>
        <taxon>Lophotrochozoa</taxon>
        <taxon>Mollusca</taxon>
        <taxon>Bivalvia</taxon>
        <taxon>Autobranchia</taxon>
        <taxon>Pteriomorphia</taxon>
        <taxon>Mytilida</taxon>
        <taxon>Mytiloidea</taxon>
        <taxon>Mytilidae</taxon>
        <taxon>Mytilinae</taxon>
        <taxon>Mytilus</taxon>
    </lineage>
</organism>
<dbReference type="OrthoDB" id="96314at2759"/>
<dbReference type="GO" id="GO:0046872">
    <property type="term" value="F:metal ion binding"/>
    <property type="evidence" value="ECO:0007669"/>
    <property type="project" value="UniProtKB-KW"/>
</dbReference>
<dbReference type="SUPFAM" id="SSF53649">
    <property type="entry name" value="Alkaline phosphatase-like"/>
    <property type="match status" value="1"/>
</dbReference>
<evidence type="ECO:0000256" key="4">
    <source>
        <dbReference type="ARBA" id="ARBA00022801"/>
    </source>
</evidence>
<dbReference type="InterPro" id="IPR000917">
    <property type="entry name" value="Sulfatase_N"/>
</dbReference>
<keyword evidence="9" id="KW-1185">Reference proteome</keyword>
<evidence type="ECO:0000259" key="7">
    <source>
        <dbReference type="Pfam" id="PF00884"/>
    </source>
</evidence>
<dbReference type="GO" id="GO:0008484">
    <property type="term" value="F:sulfuric ester hydrolase activity"/>
    <property type="evidence" value="ECO:0007669"/>
    <property type="project" value="InterPro"/>
</dbReference>
<dbReference type="PROSITE" id="PS00149">
    <property type="entry name" value="SULFATASE_2"/>
    <property type="match status" value="1"/>
</dbReference>
<dbReference type="InterPro" id="IPR017850">
    <property type="entry name" value="Alkaline_phosphatase_core_sf"/>
</dbReference>
<dbReference type="Gene3D" id="3.40.720.10">
    <property type="entry name" value="Alkaline Phosphatase, subunit A"/>
    <property type="match status" value="2"/>
</dbReference>
<keyword evidence="5" id="KW-0106">Calcium</keyword>
<dbReference type="InterPro" id="IPR024607">
    <property type="entry name" value="Sulfatase_CS"/>
</dbReference>
<evidence type="ECO:0000256" key="3">
    <source>
        <dbReference type="ARBA" id="ARBA00022723"/>
    </source>
</evidence>
<dbReference type="Pfam" id="PF00884">
    <property type="entry name" value="Sulfatase"/>
    <property type="match status" value="1"/>
</dbReference>
<keyword evidence="4" id="KW-0378">Hydrolase</keyword>